<evidence type="ECO:0000313" key="1">
    <source>
        <dbReference type="EMBL" id="ATW71428.1"/>
    </source>
</evidence>
<dbReference type="STRING" id="34062.AXE82_07510"/>
<dbReference type="AlphaFoldDB" id="A0A2I5HSE1"/>
<proteinExistence type="predicted"/>
<evidence type="ECO:0000313" key="2">
    <source>
        <dbReference type="Proteomes" id="UP000229340"/>
    </source>
</evidence>
<gene>
    <name evidence="1" type="ORF">NP7_13710</name>
</gene>
<reference evidence="2" key="1">
    <citation type="submission" date="2017-11" db="EMBL/GenBank/DDBJ databases">
        <title>Complete genome sequence of Moraxella osloensis NP7 isolated from human skin.</title>
        <authorList>
            <person name="Lee K."/>
            <person name="Lim J.Y."/>
            <person name="Hwang I."/>
        </authorList>
    </citation>
    <scope>NUCLEOTIDE SEQUENCE [LARGE SCALE GENOMIC DNA]</scope>
    <source>
        <strain evidence="2">NP7</strain>
    </source>
</reference>
<organism evidence="1 2">
    <name type="scientific">Faucicola osloensis</name>
    <name type="common">Moraxella osloensis</name>
    <dbReference type="NCBI Taxonomy" id="34062"/>
    <lineage>
        <taxon>Bacteria</taxon>
        <taxon>Pseudomonadati</taxon>
        <taxon>Pseudomonadota</taxon>
        <taxon>Gammaproteobacteria</taxon>
        <taxon>Moraxellales</taxon>
        <taxon>Moraxellaceae</taxon>
        <taxon>Faucicola</taxon>
    </lineage>
</organism>
<accession>A0A2I5HSE1</accession>
<name>A0A2I5HSE1_FAUOS</name>
<dbReference type="Proteomes" id="UP000229340">
    <property type="component" value="Chromosome"/>
</dbReference>
<dbReference type="EMBL" id="CP024443">
    <property type="protein sequence ID" value="ATW71428.1"/>
    <property type="molecule type" value="Genomic_DNA"/>
</dbReference>
<sequence>MIMYFSKQPTRCRPLTEGEKAIAGSVFGDTLQLDSIRLKTAWWVLKGYAVSPNGHVYFHPADFCDDFSQQNVYLRAWLVHELTHVWQIQQGVKVFRRALLNRRYSYELQANKPFGRYGIEQQARMVEDYYRKRELKQDYEPLLAFIPFASLQPATA</sequence>
<protein>
    <submittedName>
        <fullName evidence="1">Type IV secretion protein Rhs</fullName>
    </submittedName>
</protein>